<organism evidence="1 2">
    <name type="scientific">Luteimonas soli</name>
    <dbReference type="NCBI Taxonomy" id="1648966"/>
    <lineage>
        <taxon>Bacteria</taxon>
        <taxon>Pseudomonadati</taxon>
        <taxon>Pseudomonadota</taxon>
        <taxon>Gammaproteobacteria</taxon>
        <taxon>Lysobacterales</taxon>
        <taxon>Lysobacteraceae</taxon>
        <taxon>Luteimonas</taxon>
    </lineage>
</organism>
<dbReference type="EMBL" id="JBHRYA010000007">
    <property type="protein sequence ID" value="MFC3716791.1"/>
    <property type="molecule type" value="Genomic_DNA"/>
</dbReference>
<evidence type="ECO:0000313" key="2">
    <source>
        <dbReference type="Proteomes" id="UP001595705"/>
    </source>
</evidence>
<dbReference type="RefSeq" id="WP_386744194.1">
    <property type="nucleotide sequence ID" value="NZ_JBHRYA010000007.1"/>
</dbReference>
<reference evidence="2" key="1">
    <citation type="journal article" date="2019" name="Int. J. Syst. Evol. Microbiol.">
        <title>The Global Catalogue of Microorganisms (GCM) 10K type strain sequencing project: providing services to taxonomists for standard genome sequencing and annotation.</title>
        <authorList>
            <consortium name="The Broad Institute Genomics Platform"/>
            <consortium name="The Broad Institute Genome Sequencing Center for Infectious Disease"/>
            <person name="Wu L."/>
            <person name="Ma J."/>
        </authorList>
    </citation>
    <scope>NUCLEOTIDE SEQUENCE [LARGE SCALE GENOMIC DNA]</scope>
    <source>
        <strain evidence="2">KCTC 42441</strain>
    </source>
</reference>
<sequence>MIPGLLHRRLLMDAPAGGIIASPVYQTLLGFASASGSSEATVLFNVNPDGTWTGSGTGYPTSSGAWFSPIGSGAGDAYEVRITPTRSSASAGVVANTATGWVALSSARQLSVKSQRFTTGLSTVEYSVVVEIRITGGAIVSTGVFDIRCTAEVATGGGGGTGCPAVDMCLSRHMIAGAVEVGQAIDGVLTGAGAQVSRLVVLADAVSVQPCYRIATANGAACVLSESTPFTMRDGSTLYASQMLGQEVLRDHGEGGLVWDVVTECHPVGAREVVRISVGGHSLLAGENPLMRIVSHNQSKQ</sequence>
<keyword evidence="2" id="KW-1185">Reference proteome</keyword>
<protein>
    <submittedName>
        <fullName evidence="1">Uncharacterized protein</fullName>
    </submittedName>
</protein>
<proteinExistence type="predicted"/>
<comment type="caution">
    <text evidence="1">The sequence shown here is derived from an EMBL/GenBank/DDBJ whole genome shotgun (WGS) entry which is preliminary data.</text>
</comment>
<name>A0ABV7XKW2_9GAMM</name>
<dbReference type="Proteomes" id="UP001595705">
    <property type="component" value="Unassembled WGS sequence"/>
</dbReference>
<evidence type="ECO:0000313" key="1">
    <source>
        <dbReference type="EMBL" id="MFC3716791.1"/>
    </source>
</evidence>
<accession>A0ABV7XKW2</accession>
<gene>
    <name evidence="1" type="ORF">ACFONC_11580</name>
</gene>